<keyword evidence="2" id="KW-1133">Transmembrane helix</keyword>
<proteinExistence type="predicted"/>
<feature type="transmembrane region" description="Helical" evidence="2">
    <location>
        <begin position="12"/>
        <end position="31"/>
    </location>
</feature>
<evidence type="ECO:0000256" key="1">
    <source>
        <dbReference type="SAM" id="MobiDB-lite"/>
    </source>
</evidence>
<accession>A0ABS6UMZ0</accession>
<dbReference type="EMBL" id="JADQDK010000001">
    <property type="protein sequence ID" value="MBW0133169.1"/>
    <property type="molecule type" value="Genomic_DNA"/>
</dbReference>
<dbReference type="RefSeq" id="WP_218602044.1">
    <property type="nucleotide sequence ID" value="NZ_JADQDJ010000045.1"/>
</dbReference>
<keyword evidence="2" id="KW-0472">Membrane</keyword>
<protein>
    <submittedName>
        <fullName evidence="3">Uncharacterized protein</fullName>
    </submittedName>
</protein>
<evidence type="ECO:0000256" key="2">
    <source>
        <dbReference type="SAM" id="Phobius"/>
    </source>
</evidence>
<feature type="region of interest" description="Disordered" evidence="1">
    <location>
        <begin position="122"/>
        <end position="159"/>
    </location>
</feature>
<keyword evidence="2" id="KW-0812">Transmembrane</keyword>
<feature type="transmembrane region" description="Helical" evidence="2">
    <location>
        <begin position="79"/>
        <end position="108"/>
    </location>
</feature>
<keyword evidence="4" id="KW-1185">Reference proteome</keyword>
<evidence type="ECO:0000313" key="4">
    <source>
        <dbReference type="Proteomes" id="UP000694287"/>
    </source>
</evidence>
<sequence length="159" mass="16542">MATDAAAGESAWHVATLGLIALIVAVVRVWMAGRDRGLLPLVSACIVAQPAVHAAAKLIPHGPLEHAVAGGIGYIDVAVTLIQIVLAIAIVAVVSFAEQIVAVLIAAFGRGWSRVLGYSPHRTPNRSRVRRAPRSGQLSSQYRPGVVPTRGPPSRLAAA</sequence>
<organism evidence="3 4">
    <name type="scientific">Pseudonocardia abyssalis</name>
    <dbReference type="NCBI Taxonomy" id="2792008"/>
    <lineage>
        <taxon>Bacteria</taxon>
        <taxon>Bacillati</taxon>
        <taxon>Actinomycetota</taxon>
        <taxon>Actinomycetes</taxon>
        <taxon>Pseudonocardiales</taxon>
        <taxon>Pseudonocardiaceae</taxon>
        <taxon>Pseudonocardia</taxon>
    </lineage>
</organism>
<name>A0ABS6UMZ0_9PSEU</name>
<feature type="compositionally biased region" description="Basic residues" evidence="1">
    <location>
        <begin position="123"/>
        <end position="133"/>
    </location>
</feature>
<feature type="transmembrane region" description="Helical" evidence="2">
    <location>
        <begin position="38"/>
        <end position="59"/>
    </location>
</feature>
<comment type="caution">
    <text evidence="3">The sequence shown here is derived from an EMBL/GenBank/DDBJ whole genome shotgun (WGS) entry which is preliminary data.</text>
</comment>
<gene>
    <name evidence="3" type="ORF">I4I81_02710</name>
</gene>
<evidence type="ECO:0000313" key="3">
    <source>
        <dbReference type="EMBL" id="MBW0133169.1"/>
    </source>
</evidence>
<reference evidence="3 4" key="1">
    <citation type="submission" date="2020-11" db="EMBL/GenBank/DDBJ databases">
        <title>Pseudonocardia abyssalis sp. nov. and Pseudonocardia oceani sp. nov., description and phylogenomic analysis of two novel actinomycetes isolated from the deep Southern Ocean.</title>
        <authorList>
            <person name="Parra J."/>
        </authorList>
    </citation>
    <scope>NUCLEOTIDE SEQUENCE [LARGE SCALE GENOMIC DNA]</scope>
    <source>
        <strain evidence="3 4">KRD-168</strain>
    </source>
</reference>
<dbReference type="Proteomes" id="UP000694287">
    <property type="component" value="Unassembled WGS sequence"/>
</dbReference>